<dbReference type="InterPro" id="IPR015421">
    <property type="entry name" value="PyrdxlP-dep_Trfase_major"/>
</dbReference>
<dbReference type="CDD" id="cd07377">
    <property type="entry name" value="WHTH_GntR"/>
    <property type="match status" value="1"/>
</dbReference>
<dbReference type="Pfam" id="PF00155">
    <property type="entry name" value="Aminotran_1_2"/>
    <property type="match status" value="1"/>
</dbReference>
<evidence type="ECO:0000313" key="8">
    <source>
        <dbReference type="Proteomes" id="UP000199532"/>
    </source>
</evidence>
<dbReference type="PANTHER" id="PTHR46577">
    <property type="entry name" value="HTH-TYPE TRANSCRIPTIONAL REGULATORY PROTEIN GABR"/>
    <property type="match status" value="1"/>
</dbReference>
<evidence type="ECO:0000256" key="1">
    <source>
        <dbReference type="ARBA" id="ARBA00005384"/>
    </source>
</evidence>
<dbReference type="RefSeq" id="WP_090338486.1">
    <property type="nucleotide sequence ID" value="NZ_FNXY01000007.1"/>
</dbReference>
<dbReference type="STRING" id="408657.SAMN04487995_4488"/>
<evidence type="ECO:0000313" key="7">
    <source>
        <dbReference type="EMBL" id="SEJ40096.1"/>
    </source>
</evidence>
<dbReference type="SUPFAM" id="SSF46785">
    <property type="entry name" value="Winged helix' DNA-binding domain"/>
    <property type="match status" value="1"/>
</dbReference>
<dbReference type="SUPFAM" id="SSF53383">
    <property type="entry name" value="PLP-dependent transferases"/>
    <property type="match status" value="1"/>
</dbReference>
<dbReference type="PANTHER" id="PTHR46577:SF2">
    <property type="entry name" value="TRANSCRIPTIONAL REGULATORY PROTEIN"/>
    <property type="match status" value="1"/>
</dbReference>
<reference evidence="7 8" key="1">
    <citation type="submission" date="2016-10" db="EMBL/GenBank/DDBJ databases">
        <authorList>
            <person name="de Groot N.N."/>
        </authorList>
    </citation>
    <scope>NUCLEOTIDE SEQUENCE [LARGE SCALE GENOMIC DNA]</scope>
    <source>
        <strain evidence="7 8">DSM 19938</strain>
    </source>
</reference>
<keyword evidence="7" id="KW-0808">Transferase</keyword>
<dbReference type="GO" id="GO:0003677">
    <property type="term" value="F:DNA binding"/>
    <property type="evidence" value="ECO:0007669"/>
    <property type="project" value="UniProtKB-KW"/>
</dbReference>
<protein>
    <submittedName>
        <fullName evidence="7">GntR family transcriptional regulator / MocR family aminotransferase</fullName>
    </submittedName>
</protein>
<keyword evidence="4" id="KW-0238">DNA-binding</keyword>
<sequence length="476" mass="54062">MYNILLKIDRDSSQPIYVQLANEMIQLIRSGVLKPGTKLPSIRNMAKELDVHPRTVVAAYDEIAAQDWICSKPRSGMIVAMNLPELKPINFQSDTEQPAAKNIFSESHDTFRYKLIINDGFPDHRIAPFEQIMKYYKQAFYQNESEKMSMYSNSSGSFRLRKAFSAYLGESRSLAVNMENILITRGAQMAIYLAASLLIKPGDEVLVGDPGYFLANAVFEQLGAKLTKIPVDQDGIDVDMIEKACKRKFKLLYIIPHHHHPTTVTLSAARRMKLISLIKQHQFKVIEDDYDYEFHYAHRPILPLSSAEHDGHVLYIGSVTKSLISSMRMGYLIAPSELISKATHHKQLMDIRGDLLFEDALANLYENGTMQRHIRKSLKLYQQRRDIFCRLLKNEIGNEISFKIPDGGMAVWVVFDKKYNLSELSSKAARQGLRLSDGSLYNSSTANLNAVRMGFASLDETEMIAIVAILRKIMNV</sequence>
<dbReference type="OrthoDB" id="594134at2"/>
<evidence type="ECO:0000259" key="6">
    <source>
        <dbReference type="PROSITE" id="PS50949"/>
    </source>
</evidence>
<name>A0A1H6YI60_9BACT</name>
<dbReference type="Gene3D" id="1.10.10.10">
    <property type="entry name" value="Winged helix-like DNA-binding domain superfamily/Winged helix DNA-binding domain"/>
    <property type="match status" value="1"/>
</dbReference>
<comment type="similarity">
    <text evidence="1">In the C-terminal section; belongs to the class-I pyridoxal-phosphate-dependent aminotransferase family.</text>
</comment>
<dbReference type="InterPro" id="IPR004839">
    <property type="entry name" value="Aminotransferase_I/II_large"/>
</dbReference>
<dbReference type="InterPro" id="IPR036390">
    <property type="entry name" value="WH_DNA-bd_sf"/>
</dbReference>
<keyword evidence="5" id="KW-0804">Transcription</keyword>
<dbReference type="Gene3D" id="3.40.640.10">
    <property type="entry name" value="Type I PLP-dependent aspartate aminotransferase-like (Major domain)"/>
    <property type="match status" value="1"/>
</dbReference>
<evidence type="ECO:0000256" key="5">
    <source>
        <dbReference type="ARBA" id="ARBA00023163"/>
    </source>
</evidence>
<dbReference type="InterPro" id="IPR015424">
    <property type="entry name" value="PyrdxlP-dep_Trfase"/>
</dbReference>
<dbReference type="AlphaFoldDB" id="A0A1H6YI60"/>
<dbReference type="InterPro" id="IPR036388">
    <property type="entry name" value="WH-like_DNA-bd_sf"/>
</dbReference>
<dbReference type="Proteomes" id="UP000199532">
    <property type="component" value="Unassembled WGS sequence"/>
</dbReference>
<gene>
    <name evidence="7" type="ORF">SAMN04487995_4488</name>
</gene>
<keyword evidence="3" id="KW-0805">Transcription regulation</keyword>
<feature type="domain" description="HTH gntR-type" evidence="6">
    <location>
        <begin position="14"/>
        <end position="82"/>
    </location>
</feature>
<accession>A0A1H6YI60</accession>
<dbReference type="Pfam" id="PF00392">
    <property type="entry name" value="GntR"/>
    <property type="match status" value="1"/>
</dbReference>
<dbReference type="GO" id="GO:0003700">
    <property type="term" value="F:DNA-binding transcription factor activity"/>
    <property type="evidence" value="ECO:0007669"/>
    <property type="project" value="InterPro"/>
</dbReference>
<dbReference type="InterPro" id="IPR051446">
    <property type="entry name" value="HTH_trans_reg/aminotransferase"/>
</dbReference>
<keyword evidence="8" id="KW-1185">Reference proteome</keyword>
<proteinExistence type="inferred from homology"/>
<dbReference type="InterPro" id="IPR000524">
    <property type="entry name" value="Tscrpt_reg_HTH_GntR"/>
</dbReference>
<evidence type="ECO:0000256" key="2">
    <source>
        <dbReference type="ARBA" id="ARBA00022898"/>
    </source>
</evidence>
<dbReference type="GO" id="GO:0008483">
    <property type="term" value="F:transaminase activity"/>
    <property type="evidence" value="ECO:0007669"/>
    <property type="project" value="UniProtKB-KW"/>
</dbReference>
<dbReference type="CDD" id="cd00609">
    <property type="entry name" value="AAT_like"/>
    <property type="match status" value="1"/>
</dbReference>
<dbReference type="GO" id="GO:0030170">
    <property type="term" value="F:pyridoxal phosphate binding"/>
    <property type="evidence" value="ECO:0007669"/>
    <property type="project" value="InterPro"/>
</dbReference>
<organism evidence="7 8">
    <name type="scientific">Dyadobacter koreensis</name>
    <dbReference type="NCBI Taxonomy" id="408657"/>
    <lineage>
        <taxon>Bacteria</taxon>
        <taxon>Pseudomonadati</taxon>
        <taxon>Bacteroidota</taxon>
        <taxon>Cytophagia</taxon>
        <taxon>Cytophagales</taxon>
        <taxon>Spirosomataceae</taxon>
        <taxon>Dyadobacter</taxon>
    </lineage>
</organism>
<dbReference type="EMBL" id="FNXY01000007">
    <property type="protein sequence ID" value="SEJ40096.1"/>
    <property type="molecule type" value="Genomic_DNA"/>
</dbReference>
<evidence type="ECO:0000256" key="3">
    <source>
        <dbReference type="ARBA" id="ARBA00023015"/>
    </source>
</evidence>
<dbReference type="SMART" id="SM00345">
    <property type="entry name" value="HTH_GNTR"/>
    <property type="match status" value="1"/>
</dbReference>
<dbReference type="PROSITE" id="PS50949">
    <property type="entry name" value="HTH_GNTR"/>
    <property type="match status" value="1"/>
</dbReference>
<keyword evidence="7" id="KW-0032">Aminotransferase</keyword>
<evidence type="ECO:0000256" key="4">
    <source>
        <dbReference type="ARBA" id="ARBA00023125"/>
    </source>
</evidence>
<keyword evidence="2" id="KW-0663">Pyridoxal phosphate</keyword>